<dbReference type="KEGG" id="ptw:TUM18999_14150"/>
<feature type="active site" evidence="6">
    <location>
        <position position="403"/>
    </location>
</feature>
<dbReference type="PROSITE" id="PS51257">
    <property type="entry name" value="PROKAR_LIPOPROTEIN"/>
    <property type="match status" value="1"/>
</dbReference>
<keyword evidence="2 6" id="KW-0479">Metal-binding</keyword>
<dbReference type="Pfam" id="PF12561">
    <property type="entry name" value="TagA"/>
    <property type="match status" value="1"/>
</dbReference>
<feature type="binding site" evidence="6">
    <location>
        <position position="406"/>
    </location>
    <ligand>
        <name>Zn(2+)</name>
        <dbReference type="ChEBI" id="CHEBI:29105"/>
        <note>catalytic</note>
    </ligand>
</feature>
<organism evidence="9 11">
    <name type="scientific">Pseudomonas tohonis</name>
    <dbReference type="NCBI Taxonomy" id="2725477"/>
    <lineage>
        <taxon>Bacteria</taxon>
        <taxon>Pseudomonadati</taxon>
        <taxon>Pseudomonadota</taxon>
        <taxon>Gammaproteobacteria</taxon>
        <taxon>Pseudomonadales</taxon>
        <taxon>Pseudomonadaceae</taxon>
        <taxon>Pseudomonas</taxon>
    </lineage>
</organism>
<keyword evidence="1 6" id="KW-0645">Protease</keyword>
<dbReference type="PROSITE" id="PS50231">
    <property type="entry name" value="RICIN_B_LECTIN"/>
    <property type="match status" value="1"/>
</dbReference>
<dbReference type="SMART" id="SM00458">
    <property type="entry name" value="RICIN"/>
    <property type="match status" value="1"/>
</dbReference>
<dbReference type="InterPro" id="IPR022218">
    <property type="entry name" value="TagA_dom"/>
</dbReference>
<dbReference type="RefSeq" id="WP_173178757.1">
    <property type="nucleotide sequence ID" value="NZ_AP023189.1"/>
</dbReference>
<protein>
    <submittedName>
        <fullName evidence="9">Peptidase M66</fullName>
    </submittedName>
</protein>
<evidence type="ECO:0000313" key="11">
    <source>
        <dbReference type="Proteomes" id="UP000509383"/>
    </source>
</evidence>
<dbReference type="GO" id="GO:0006508">
    <property type="term" value="P:proteolysis"/>
    <property type="evidence" value="ECO:0007669"/>
    <property type="project" value="UniProtKB-UniRule"/>
</dbReference>
<dbReference type="PANTHER" id="PTHR39540:SF1">
    <property type="entry name" value="DICTOMALLEIN-1-RELATED"/>
    <property type="match status" value="1"/>
</dbReference>
<evidence type="ECO:0000256" key="5">
    <source>
        <dbReference type="ARBA" id="ARBA00023049"/>
    </source>
</evidence>
<feature type="compositionally biased region" description="Gly residues" evidence="7">
    <location>
        <begin position="24"/>
        <end position="39"/>
    </location>
</feature>
<dbReference type="GO" id="GO:0004222">
    <property type="term" value="F:metalloendopeptidase activity"/>
    <property type="evidence" value="ECO:0007669"/>
    <property type="project" value="UniProtKB-UniRule"/>
</dbReference>
<gene>
    <name evidence="9" type="ORF">TUM18999_14150</name>
    <name evidence="10" type="ORF">TUM20286_50430</name>
</gene>
<evidence type="ECO:0000256" key="1">
    <source>
        <dbReference type="ARBA" id="ARBA00022670"/>
    </source>
</evidence>
<dbReference type="PANTHER" id="PTHR39540">
    <property type="match status" value="1"/>
</dbReference>
<dbReference type="InterPro" id="IPR051256">
    <property type="entry name" value="Dictomallein"/>
</dbReference>
<evidence type="ECO:0000256" key="7">
    <source>
        <dbReference type="SAM" id="MobiDB-lite"/>
    </source>
</evidence>
<keyword evidence="12" id="KW-1185">Reference proteome</keyword>
<dbReference type="InterPro" id="IPR019503">
    <property type="entry name" value="Peptidase_M66_dom"/>
</dbReference>
<evidence type="ECO:0000313" key="10">
    <source>
        <dbReference type="EMBL" id="GJN55291.1"/>
    </source>
</evidence>
<accession>A0A6J4E2L1</accession>
<dbReference type="InterPro" id="IPR000772">
    <property type="entry name" value="Ricin_B_lectin"/>
</dbReference>
<sequence>MLRKIVLISGLLSLAGCLDLGGGGGGGGSSPGPGTGGSGSVTTPPAQPGTPPDETAPPEIPVTPPVTPPTEPPVTQPGNRFPEPDAAVVDEVNALGFYDQTADGQPRPVRNDLTGTLAAMLQFVQSHSVDPQGNEAKNMPRLTSEREALLLVTPDPDQPLPRSLRVQVLVDGALKGDLTLRHPDELYRADRTGSDARPDVVYSRRAWSAVLPWDWVVPGMSLQLSDDQGRSGQRAAEAFDFAPPAELLVQAIRIGMLTPEVPGGQHWFNTQPAQAATDYFQTVPIARMVASQYEDVLLRKVMVANGTIYDADQGQVSATTGDVYSGDMRENTAKSTFSTGINLANWGITSAGMASQEQPQLTNSAVIHHARGQYANGPVNHGLSGGNGILTLIDSVGNEFSHEIGHHYGLGHYPGQSGDNYFWSGHHPDSGWGYIAYRKRMRANLHWTRAKTGGLNGMPIYVDAYSFATDAMAGGNFASGLSRYTHYTGYSTRQKIQPALNRAVWAPDSPTGYRKWDATSRKMEVFQPKTPKSSNVWYDSADGNYRKPRLFGVPVITLLGGYDPETGAAVLYPALRGNWGQVYDLPPPDAAATSRQCWLEVSFANDRTQRIAVAPTRLGSNANKLHVNLAQAELPVAAALQCRDTAGAATTELASLIIPQGLPAMAPAVIVGRDARFDALREVELPKLDSALAALAGQAVPTLKGEARVLFDSYSDRPDGLSGAAREVLQRLDQQQAKAQRLNRWLDAYGSRLASDAEAARALDTLLATLQLDATPLLPPAQPLAMSNGNCVRIEQVDGAWRPYVAAKAQCTGAIDEKWRVDAGGRIHSAAQPTQCLTANGDIGLSTCDSQVDAQAWDFSALPQLKYGNRCMDLSGGYLTDGRGKLITYGCTGGGNQKWYGPTLNDNGLFPLLQSRNLNLFMAYAEQRASRTAP</sequence>
<keyword evidence="3 6" id="KW-0378">Hydrolase</keyword>
<feature type="region of interest" description="Disordered" evidence="7">
    <location>
        <begin position="24"/>
        <end position="84"/>
    </location>
</feature>
<dbReference type="PROSITE" id="PS51694">
    <property type="entry name" value="PEPTIDASE_M66"/>
    <property type="match status" value="1"/>
</dbReference>
<reference evidence="9 11" key="1">
    <citation type="submission" date="2020-05" db="EMBL/GenBank/DDBJ databases">
        <title>Characterization of novel class B3 metallo-beta-lactamase from novel Pseudomonas species.</title>
        <authorList>
            <person name="Yamada K."/>
            <person name="Aoki K."/>
            <person name="Ishii Y."/>
        </authorList>
    </citation>
    <scope>NUCLEOTIDE SEQUENCE [LARGE SCALE GENOMIC DNA]</scope>
    <source>
        <strain evidence="9 11">TUM18999</strain>
        <strain evidence="10 12">TUM20286</strain>
    </source>
</reference>
<dbReference type="Proteomes" id="UP001054892">
    <property type="component" value="Unassembled WGS sequence"/>
</dbReference>
<dbReference type="Proteomes" id="UP000509383">
    <property type="component" value="Chromosome"/>
</dbReference>
<keyword evidence="4 6" id="KW-0862">Zinc</keyword>
<evidence type="ECO:0000256" key="2">
    <source>
        <dbReference type="ARBA" id="ARBA00022723"/>
    </source>
</evidence>
<dbReference type="Pfam" id="PF00652">
    <property type="entry name" value="Ricin_B_lectin"/>
    <property type="match status" value="1"/>
</dbReference>
<name>A0A6J4E2L1_9PSED</name>
<evidence type="ECO:0000256" key="4">
    <source>
        <dbReference type="ARBA" id="ARBA00022833"/>
    </source>
</evidence>
<comment type="cofactor">
    <cofactor evidence="6">
        <name>Zn(2+)</name>
        <dbReference type="ChEBI" id="CHEBI:29105"/>
    </cofactor>
    <text evidence="6">Binds 1 zinc ion per subunit.</text>
</comment>
<dbReference type="AlphaFoldDB" id="A0A6J4E2L1"/>
<dbReference type="GO" id="GO:0046872">
    <property type="term" value="F:metal ion binding"/>
    <property type="evidence" value="ECO:0007669"/>
    <property type="project" value="UniProtKB-UniRule"/>
</dbReference>
<proteinExistence type="predicted"/>
<feature type="binding site" evidence="6">
    <location>
        <position position="412"/>
    </location>
    <ligand>
        <name>Zn(2+)</name>
        <dbReference type="ChEBI" id="CHEBI:29105"/>
        <note>catalytic</note>
    </ligand>
</feature>
<evidence type="ECO:0000259" key="8">
    <source>
        <dbReference type="PROSITE" id="PS51694"/>
    </source>
</evidence>
<dbReference type="EMBL" id="AP023189">
    <property type="protein sequence ID" value="BCG23224.1"/>
    <property type="molecule type" value="Genomic_DNA"/>
</dbReference>
<keyword evidence="5 6" id="KW-0482">Metalloprotease</keyword>
<feature type="domain" description="Peptidase M66" evidence="8">
    <location>
        <begin position="246"/>
        <end position="505"/>
    </location>
</feature>
<dbReference type="EMBL" id="BQKM01000017">
    <property type="protein sequence ID" value="GJN55291.1"/>
    <property type="molecule type" value="Genomic_DNA"/>
</dbReference>
<feature type="compositionally biased region" description="Pro residues" evidence="7">
    <location>
        <begin position="45"/>
        <end position="75"/>
    </location>
</feature>
<dbReference type="InterPro" id="IPR035992">
    <property type="entry name" value="Ricin_B-like_lectins"/>
</dbReference>
<feature type="binding site" evidence="6">
    <location>
        <position position="402"/>
    </location>
    <ligand>
        <name>Zn(2+)</name>
        <dbReference type="ChEBI" id="CHEBI:29105"/>
        <note>catalytic</note>
    </ligand>
</feature>
<evidence type="ECO:0000256" key="3">
    <source>
        <dbReference type="ARBA" id="ARBA00022801"/>
    </source>
</evidence>
<dbReference type="Pfam" id="PF10462">
    <property type="entry name" value="Peptidase_M66"/>
    <property type="match status" value="1"/>
</dbReference>
<evidence type="ECO:0000256" key="6">
    <source>
        <dbReference type="PROSITE-ProRule" id="PRU01031"/>
    </source>
</evidence>
<evidence type="ECO:0000313" key="9">
    <source>
        <dbReference type="EMBL" id="BCG23224.1"/>
    </source>
</evidence>
<dbReference type="Gene3D" id="2.80.10.50">
    <property type="match status" value="1"/>
</dbReference>
<evidence type="ECO:0000313" key="12">
    <source>
        <dbReference type="Proteomes" id="UP001054892"/>
    </source>
</evidence>
<dbReference type="SUPFAM" id="SSF50370">
    <property type="entry name" value="Ricin B-like lectins"/>
    <property type="match status" value="1"/>
</dbReference>